<sequence length="360" mass="40320" precursor="true">MRVHLGRVAVSLFAFVLLGAGISSAQPPGNRFGPPPEPKPLSPEQKEQIEAWRKQFPYVSLADRLQYENSHRADSAPKPEPTSKEPSAKDKPAELSLRAKSLAMLHSDQLERFIANQGLGFRRMIAPAPEHLTVKPYQPIPFENVPPLAAEEAALTPTPFLHEDRNLTGDVDLAMLKLMPTRNEVARFHQGSEYWFLPVWGFGHVKSRDQVAGFIPHSFIEPPRMSVDTWRLPKFAGPDAVPPQDPNRWKIARLELVSLLKQEEPRVYESKNLPRMEDLKDAPTRPLTKVESASLAKLRAGEALPTSSTTNRIEFLGPIRASKQCLQCHEVPEGTLLGAFSYELRRHPSLPDKPATETPE</sequence>
<accession>A0A517Y6A0</accession>
<feature type="region of interest" description="Disordered" evidence="1">
    <location>
        <begin position="70"/>
        <end position="93"/>
    </location>
</feature>
<keyword evidence="2" id="KW-0732">Signal</keyword>
<feature type="region of interest" description="Disordered" evidence="1">
    <location>
        <begin position="25"/>
        <end position="47"/>
    </location>
</feature>
<organism evidence="3 4">
    <name type="scientific">Anatilimnocola aggregata</name>
    <dbReference type="NCBI Taxonomy" id="2528021"/>
    <lineage>
        <taxon>Bacteria</taxon>
        <taxon>Pseudomonadati</taxon>
        <taxon>Planctomycetota</taxon>
        <taxon>Planctomycetia</taxon>
        <taxon>Pirellulales</taxon>
        <taxon>Pirellulaceae</taxon>
        <taxon>Anatilimnocola</taxon>
    </lineage>
</organism>
<dbReference type="OrthoDB" id="5984932at2"/>
<feature type="signal peptide" evidence="2">
    <location>
        <begin position="1"/>
        <end position="25"/>
    </location>
</feature>
<evidence type="ECO:0000313" key="3">
    <source>
        <dbReference type="EMBL" id="QDU25755.1"/>
    </source>
</evidence>
<proteinExistence type="predicted"/>
<dbReference type="Proteomes" id="UP000315017">
    <property type="component" value="Chromosome"/>
</dbReference>
<keyword evidence="4" id="KW-1185">Reference proteome</keyword>
<protein>
    <recommendedName>
        <fullName evidence="5">Cytochrome c domain-containing protein</fullName>
    </recommendedName>
</protein>
<name>A0A517Y6A0_9BACT</name>
<evidence type="ECO:0000313" key="4">
    <source>
        <dbReference type="Proteomes" id="UP000315017"/>
    </source>
</evidence>
<dbReference type="EMBL" id="CP036274">
    <property type="protein sequence ID" value="QDU25755.1"/>
    <property type="molecule type" value="Genomic_DNA"/>
</dbReference>
<dbReference type="KEGG" id="aagg:ETAA8_08260"/>
<evidence type="ECO:0008006" key="5">
    <source>
        <dbReference type="Google" id="ProtNLM"/>
    </source>
</evidence>
<dbReference type="RefSeq" id="WP_145085226.1">
    <property type="nucleotide sequence ID" value="NZ_CP036274.1"/>
</dbReference>
<feature type="chain" id="PRO_5022110204" description="Cytochrome c domain-containing protein" evidence="2">
    <location>
        <begin position="26"/>
        <end position="360"/>
    </location>
</feature>
<evidence type="ECO:0000256" key="2">
    <source>
        <dbReference type="SAM" id="SignalP"/>
    </source>
</evidence>
<reference evidence="3 4" key="1">
    <citation type="submission" date="2019-02" db="EMBL/GenBank/DDBJ databases">
        <title>Deep-cultivation of Planctomycetes and their phenomic and genomic characterization uncovers novel biology.</title>
        <authorList>
            <person name="Wiegand S."/>
            <person name="Jogler M."/>
            <person name="Boedeker C."/>
            <person name="Pinto D."/>
            <person name="Vollmers J."/>
            <person name="Rivas-Marin E."/>
            <person name="Kohn T."/>
            <person name="Peeters S.H."/>
            <person name="Heuer A."/>
            <person name="Rast P."/>
            <person name="Oberbeckmann S."/>
            <person name="Bunk B."/>
            <person name="Jeske O."/>
            <person name="Meyerdierks A."/>
            <person name="Storesund J.E."/>
            <person name="Kallscheuer N."/>
            <person name="Luecker S."/>
            <person name="Lage O.M."/>
            <person name="Pohl T."/>
            <person name="Merkel B.J."/>
            <person name="Hornburger P."/>
            <person name="Mueller R.-W."/>
            <person name="Bruemmer F."/>
            <person name="Labrenz M."/>
            <person name="Spormann A.M."/>
            <person name="Op den Camp H."/>
            <person name="Overmann J."/>
            <person name="Amann R."/>
            <person name="Jetten M.S.M."/>
            <person name="Mascher T."/>
            <person name="Medema M.H."/>
            <person name="Devos D.P."/>
            <person name="Kaster A.-K."/>
            <person name="Ovreas L."/>
            <person name="Rohde M."/>
            <person name="Galperin M.Y."/>
            <person name="Jogler C."/>
        </authorList>
    </citation>
    <scope>NUCLEOTIDE SEQUENCE [LARGE SCALE GENOMIC DNA]</scope>
    <source>
        <strain evidence="3 4">ETA_A8</strain>
    </source>
</reference>
<evidence type="ECO:0000256" key="1">
    <source>
        <dbReference type="SAM" id="MobiDB-lite"/>
    </source>
</evidence>
<gene>
    <name evidence="3" type="ORF">ETAA8_08260</name>
</gene>
<dbReference type="AlphaFoldDB" id="A0A517Y6A0"/>